<feature type="compositionally biased region" description="Basic residues" evidence="1">
    <location>
        <begin position="86"/>
        <end position="96"/>
    </location>
</feature>
<feature type="region of interest" description="Disordered" evidence="1">
    <location>
        <begin position="1"/>
        <end position="100"/>
    </location>
</feature>
<accession>A0A7R9GDD1</accession>
<dbReference type="Proteomes" id="UP000678499">
    <property type="component" value="Unassembled WGS sequence"/>
</dbReference>
<reference evidence="2" key="1">
    <citation type="submission" date="2020-11" db="EMBL/GenBank/DDBJ databases">
        <authorList>
            <person name="Tran Van P."/>
        </authorList>
    </citation>
    <scope>NUCLEOTIDE SEQUENCE</scope>
</reference>
<organism evidence="2">
    <name type="scientific">Notodromas monacha</name>
    <dbReference type="NCBI Taxonomy" id="399045"/>
    <lineage>
        <taxon>Eukaryota</taxon>
        <taxon>Metazoa</taxon>
        <taxon>Ecdysozoa</taxon>
        <taxon>Arthropoda</taxon>
        <taxon>Crustacea</taxon>
        <taxon>Oligostraca</taxon>
        <taxon>Ostracoda</taxon>
        <taxon>Podocopa</taxon>
        <taxon>Podocopida</taxon>
        <taxon>Cypridocopina</taxon>
        <taxon>Cypridoidea</taxon>
        <taxon>Cyprididae</taxon>
        <taxon>Notodromas</taxon>
    </lineage>
</organism>
<dbReference type="EMBL" id="OA882711">
    <property type="protein sequence ID" value="CAD7276652.1"/>
    <property type="molecule type" value="Genomic_DNA"/>
</dbReference>
<feature type="compositionally biased region" description="Basic and acidic residues" evidence="1">
    <location>
        <begin position="11"/>
        <end position="21"/>
    </location>
</feature>
<evidence type="ECO:0000256" key="1">
    <source>
        <dbReference type="SAM" id="MobiDB-lite"/>
    </source>
</evidence>
<name>A0A7R9GDD1_9CRUS</name>
<keyword evidence="3" id="KW-1185">Reference proteome</keyword>
<proteinExistence type="predicted"/>
<sequence>MPNNRTPGGKGPREITKGDRKPKVRAKFKKAKRRKQSDSAGNTPGLDRKTKAKLKKLFREVAVERKGRRNLPSTSSEKISDELRVKGKPRKKRRGNRPFGISLKNLIENPKVCKKITAQKMAAPPANGCAENIFLRESAERLDEIFDKMITLTVPGEAKFSLKSLKQWIEATYVREIPFDDVCDPPPFPGYSEMPRKFLVEFSTYEKARSMLYHLFDGVINGYPSYAALIPPLNIKTEGKLTDAKSLLAFFLPDKVDDDFLKVTFPDLLSHCHGPWPNTTVLNFENPAKSGNAFQNSSALVVQNRRIAHNFTHRSICSIYPMNCTVTHRKPEVTLRKTGAHWDGVEEETDELAPTLLRLKWEDRNVAAD</sequence>
<evidence type="ECO:0000313" key="3">
    <source>
        <dbReference type="Proteomes" id="UP000678499"/>
    </source>
</evidence>
<feature type="compositionally biased region" description="Basic residues" evidence="1">
    <location>
        <begin position="22"/>
        <end position="35"/>
    </location>
</feature>
<protein>
    <submittedName>
        <fullName evidence="2">Uncharacterized protein</fullName>
    </submittedName>
</protein>
<evidence type="ECO:0000313" key="2">
    <source>
        <dbReference type="EMBL" id="CAD7276652.1"/>
    </source>
</evidence>
<gene>
    <name evidence="2" type="ORF">NMOB1V02_LOCUS4404</name>
</gene>
<dbReference type="EMBL" id="CAJPEX010000674">
    <property type="protein sequence ID" value="CAG0916804.1"/>
    <property type="molecule type" value="Genomic_DNA"/>
</dbReference>
<dbReference type="AlphaFoldDB" id="A0A7R9GDD1"/>